<evidence type="ECO:0000313" key="4">
    <source>
        <dbReference type="Proteomes" id="UP000315647"/>
    </source>
</evidence>
<dbReference type="CDD" id="cd00229">
    <property type="entry name" value="SGNH_hydrolase"/>
    <property type="match status" value="1"/>
</dbReference>
<evidence type="ECO:0000256" key="1">
    <source>
        <dbReference type="SAM" id="SignalP"/>
    </source>
</evidence>
<dbReference type="GO" id="GO:0016788">
    <property type="term" value="F:hydrolase activity, acting on ester bonds"/>
    <property type="evidence" value="ECO:0007669"/>
    <property type="project" value="UniProtKB-ARBA"/>
</dbReference>
<dbReference type="InterPro" id="IPR036514">
    <property type="entry name" value="SGNH_hydro_sf"/>
</dbReference>
<dbReference type="EMBL" id="CP037421">
    <property type="protein sequence ID" value="QDT26925.1"/>
    <property type="molecule type" value="Genomic_DNA"/>
</dbReference>
<dbReference type="AlphaFoldDB" id="A0A517Q5P6"/>
<dbReference type="PANTHER" id="PTHR34407">
    <property type="entry name" value="EXPRESSED PROTEIN"/>
    <property type="match status" value="1"/>
</dbReference>
<keyword evidence="4" id="KW-1185">Reference proteome</keyword>
<organism evidence="3 4">
    <name type="scientific">Gimesia panareensis</name>
    <dbReference type="NCBI Taxonomy" id="2527978"/>
    <lineage>
        <taxon>Bacteria</taxon>
        <taxon>Pseudomonadati</taxon>
        <taxon>Planctomycetota</taxon>
        <taxon>Planctomycetia</taxon>
        <taxon>Planctomycetales</taxon>
        <taxon>Planctomycetaceae</taxon>
        <taxon>Gimesia</taxon>
    </lineage>
</organism>
<name>A0A517Q5P6_9PLAN</name>
<dbReference type="SUPFAM" id="SSF52266">
    <property type="entry name" value="SGNH hydrolase"/>
    <property type="match status" value="1"/>
</dbReference>
<feature type="domain" description="SGNH hydrolase-type esterase" evidence="2">
    <location>
        <begin position="65"/>
        <end position="241"/>
    </location>
</feature>
<proteinExistence type="predicted"/>
<feature type="chain" id="PRO_5021834203" description="SGNH hydrolase-type esterase domain-containing protein" evidence="1">
    <location>
        <begin position="29"/>
        <end position="438"/>
    </location>
</feature>
<evidence type="ECO:0000313" key="3">
    <source>
        <dbReference type="EMBL" id="QDT26925.1"/>
    </source>
</evidence>
<evidence type="ECO:0000259" key="2">
    <source>
        <dbReference type="Pfam" id="PF13472"/>
    </source>
</evidence>
<dbReference type="Pfam" id="PF13472">
    <property type="entry name" value="Lipase_GDSL_2"/>
    <property type="match status" value="1"/>
</dbReference>
<reference evidence="3 4" key="1">
    <citation type="submission" date="2019-03" db="EMBL/GenBank/DDBJ databases">
        <title>Deep-cultivation of Planctomycetes and their phenomic and genomic characterization uncovers novel biology.</title>
        <authorList>
            <person name="Wiegand S."/>
            <person name="Jogler M."/>
            <person name="Boedeker C."/>
            <person name="Pinto D."/>
            <person name="Vollmers J."/>
            <person name="Rivas-Marin E."/>
            <person name="Kohn T."/>
            <person name="Peeters S.H."/>
            <person name="Heuer A."/>
            <person name="Rast P."/>
            <person name="Oberbeckmann S."/>
            <person name="Bunk B."/>
            <person name="Jeske O."/>
            <person name="Meyerdierks A."/>
            <person name="Storesund J.E."/>
            <person name="Kallscheuer N."/>
            <person name="Luecker S."/>
            <person name="Lage O.M."/>
            <person name="Pohl T."/>
            <person name="Merkel B.J."/>
            <person name="Hornburger P."/>
            <person name="Mueller R.-W."/>
            <person name="Bruemmer F."/>
            <person name="Labrenz M."/>
            <person name="Spormann A.M."/>
            <person name="Op den Camp H."/>
            <person name="Overmann J."/>
            <person name="Amann R."/>
            <person name="Jetten M.S.M."/>
            <person name="Mascher T."/>
            <person name="Medema M.H."/>
            <person name="Devos D.P."/>
            <person name="Kaster A.-K."/>
            <person name="Ovreas L."/>
            <person name="Rohde M."/>
            <person name="Galperin M.Y."/>
            <person name="Jogler C."/>
        </authorList>
    </citation>
    <scope>NUCLEOTIDE SEQUENCE [LARGE SCALE GENOMIC DNA]</scope>
    <source>
        <strain evidence="3 4">Enr10</strain>
    </source>
</reference>
<dbReference type="Gene3D" id="3.40.50.1110">
    <property type="entry name" value="SGNH hydrolase"/>
    <property type="match status" value="1"/>
</dbReference>
<keyword evidence="1" id="KW-0732">Signal</keyword>
<sequence length="438" mass="48910" precursor="true">MPTSCLKLLTAGLVLLTAVLSTLPATQAATPEYHAVKAELVKPRQGIGNTLQKLQQGKEVHVAYLGGSITAANGWRVKTTKWLQEAFPKAKIHEIHAAIGGTGSDLGAFRLKRDVLDHHPDLVFVEFAVNDGGRQPEAIWDSMDGIVRQIWKANPKTDICFVYTFRVNYEKDLREGQCPRAASAMELLADHYGIPSINVALKISELEQQGNLQFQSDQPLENGLIRFSKDGVHPLDKGHEIYTEIIAAAVRQMEKHAEPIDHTDQLTQPFVEDNWIDAKMIPLEPSMLTGNWKKLPADNVLQKRFGNRMGQIWEADAPGSRITFRFRGTQAALYDLLGPDGGQVLITVDGKPHNKPVPRFDSYCTYHRISTLRLAQNLDPNLDPKQVHTVTVEIHPEQPDRSPVAFRLKNPEAELKTAKYQGTRIRVGQIMLRGELVP</sequence>
<dbReference type="RefSeq" id="WP_232093307.1">
    <property type="nucleotide sequence ID" value="NZ_CP037421.1"/>
</dbReference>
<dbReference type="PANTHER" id="PTHR34407:SF1">
    <property type="entry name" value="SGNH HYDROLASE-TYPE ESTERASE DOMAIN-CONTAINING PROTEIN"/>
    <property type="match status" value="1"/>
</dbReference>
<protein>
    <recommendedName>
        <fullName evidence="2">SGNH hydrolase-type esterase domain-containing protein</fullName>
    </recommendedName>
</protein>
<dbReference type="Proteomes" id="UP000315647">
    <property type="component" value="Chromosome"/>
</dbReference>
<gene>
    <name evidence="3" type="ORF">Enr10x_22370</name>
</gene>
<feature type="signal peptide" evidence="1">
    <location>
        <begin position="1"/>
        <end position="28"/>
    </location>
</feature>
<accession>A0A517Q5P6</accession>
<dbReference type="InterPro" id="IPR013830">
    <property type="entry name" value="SGNH_hydro"/>
</dbReference>
<dbReference type="Gene3D" id="2.60.120.260">
    <property type="entry name" value="Galactose-binding domain-like"/>
    <property type="match status" value="1"/>
</dbReference>